<proteinExistence type="predicted"/>
<keyword evidence="1 4" id="KW-0808">Transferase</keyword>
<dbReference type="EMBL" id="CP093326">
    <property type="protein sequence ID" value="UNK46728.1"/>
    <property type="molecule type" value="Genomic_DNA"/>
</dbReference>
<accession>A0ABY3WC17</accession>
<dbReference type="Pfam" id="PF00583">
    <property type="entry name" value="Acetyltransf_1"/>
    <property type="match status" value="1"/>
</dbReference>
<dbReference type="RefSeq" id="WP_241914670.1">
    <property type="nucleotide sequence ID" value="NZ_CP093326.1"/>
</dbReference>
<gene>
    <name evidence="4" type="ORF">MNQ99_05075</name>
</gene>
<organism evidence="4 5">
    <name type="scientific">Arthrobacter sulfonylureivorans</name>
    <dbReference type="NCBI Taxonomy" id="2486855"/>
    <lineage>
        <taxon>Bacteria</taxon>
        <taxon>Bacillati</taxon>
        <taxon>Actinomycetota</taxon>
        <taxon>Actinomycetes</taxon>
        <taxon>Micrococcales</taxon>
        <taxon>Micrococcaceae</taxon>
        <taxon>Arthrobacter</taxon>
    </lineage>
</organism>
<dbReference type="GO" id="GO:0016746">
    <property type="term" value="F:acyltransferase activity"/>
    <property type="evidence" value="ECO:0007669"/>
    <property type="project" value="UniProtKB-KW"/>
</dbReference>
<feature type="domain" description="N-acetyltransferase" evidence="3">
    <location>
        <begin position="24"/>
        <end position="185"/>
    </location>
</feature>
<keyword evidence="2 4" id="KW-0012">Acyltransferase</keyword>
<dbReference type="Gene3D" id="3.40.630.30">
    <property type="match status" value="1"/>
</dbReference>
<dbReference type="Proteomes" id="UP000829069">
    <property type="component" value="Chromosome"/>
</dbReference>
<sequence>MPTTSITIAPLPIPETLHGPAGADFTASVELANLVTCLIWGNNDFWVSPAAKLEGSRANDYAVTYLWAAKDGDRHVGRALLELSLQDNEQNGYVFVAVHPEYRRRGIGRRLLAEAEAFAGSLGRTTLQAWSEHPAGFELEGPDVVQAETGIGSLPAASPAVRFATASGFRLEQVERRSSMPIPADPGLLADQLAGAAAKAGGSYRLVEWTDNCPAEYLDHYAALRQRMSTDVPLGELDYEEEAWDAARVRHKEANLQRMNGRSLVVAARHVPSGGLVGHTVLEWFPEQPEVVFQEDTLVLRAHRGHNLGLWIKARNLQRVAEAWPQGRRLYTWNAAENSNMLDINIALGFTPAGYEAAWQKKLHAARP</sequence>
<evidence type="ECO:0000259" key="3">
    <source>
        <dbReference type="PROSITE" id="PS51186"/>
    </source>
</evidence>
<keyword evidence="5" id="KW-1185">Reference proteome</keyword>
<dbReference type="InterPro" id="IPR000182">
    <property type="entry name" value="GNAT_dom"/>
</dbReference>
<name>A0ABY3WC17_9MICC</name>
<evidence type="ECO:0000256" key="1">
    <source>
        <dbReference type="ARBA" id="ARBA00022679"/>
    </source>
</evidence>
<evidence type="ECO:0000313" key="4">
    <source>
        <dbReference type="EMBL" id="UNK46728.1"/>
    </source>
</evidence>
<dbReference type="EC" id="2.3.1.-" evidence="4"/>
<evidence type="ECO:0000313" key="5">
    <source>
        <dbReference type="Proteomes" id="UP000829069"/>
    </source>
</evidence>
<dbReference type="InterPro" id="IPR016181">
    <property type="entry name" value="Acyl_CoA_acyltransferase"/>
</dbReference>
<dbReference type="InterPro" id="IPR050832">
    <property type="entry name" value="Bact_Acetyltransf"/>
</dbReference>
<reference evidence="4 5" key="1">
    <citation type="submission" date="2022-03" db="EMBL/GenBank/DDBJ databases">
        <title>Isotopic signatures of nitrous oxide derived from detoxification processes.</title>
        <authorList>
            <person name="Behrendt U."/>
            <person name="Buchen C."/>
            <person name="Well R."/>
            <person name="Ulrich A."/>
            <person name="Rohe L."/>
            <person name="Kolb S."/>
            <person name="Schloter M."/>
            <person name="Horn M.A."/>
            <person name="Augustin J."/>
        </authorList>
    </citation>
    <scope>NUCLEOTIDE SEQUENCE [LARGE SCALE GENOMIC DNA]</scope>
    <source>
        <strain evidence="4 5">S4-C24</strain>
    </source>
</reference>
<protein>
    <submittedName>
        <fullName evidence="4">GNAT family N-acetyltransferase</fullName>
        <ecNumber evidence="4">2.3.1.-</ecNumber>
    </submittedName>
</protein>
<dbReference type="PANTHER" id="PTHR43877">
    <property type="entry name" value="AMINOALKYLPHOSPHONATE N-ACETYLTRANSFERASE-RELATED-RELATED"/>
    <property type="match status" value="1"/>
</dbReference>
<evidence type="ECO:0000256" key="2">
    <source>
        <dbReference type="ARBA" id="ARBA00023315"/>
    </source>
</evidence>
<dbReference type="SUPFAM" id="SSF55729">
    <property type="entry name" value="Acyl-CoA N-acyltransferases (Nat)"/>
    <property type="match status" value="1"/>
</dbReference>
<dbReference type="PROSITE" id="PS51186">
    <property type="entry name" value="GNAT"/>
    <property type="match status" value="1"/>
</dbReference>